<gene>
    <name evidence="1" type="ORF">RYS15_18610</name>
</gene>
<name>A0ABU3W2E0_9GAMM</name>
<dbReference type="RefSeq" id="WP_316975078.1">
    <property type="nucleotide sequence ID" value="NZ_JAWIIJ010000018.1"/>
</dbReference>
<evidence type="ECO:0000313" key="1">
    <source>
        <dbReference type="EMBL" id="MDV2080703.1"/>
    </source>
</evidence>
<proteinExistence type="predicted"/>
<keyword evidence="2" id="KW-1185">Reference proteome</keyword>
<sequence>MNIKEFFGQLATEVYEYSFSLPEVVNKKSLYYLASLICDDLGYEQAPENSFGLIKLSREDVVYDFKVYLHHDDISLKQSEEMLELLETSASDEYYVTFSYERLKNDDQSGHFHSVQSGSGYSVLNDFSPSYCMFLVSDQLCRVIFIRWED</sequence>
<accession>A0ABU3W2E0</accession>
<comment type="caution">
    <text evidence="1">The sequence shown here is derived from an EMBL/GenBank/DDBJ whole genome shotgun (WGS) entry which is preliminary data.</text>
</comment>
<protein>
    <submittedName>
        <fullName evidence="1">Uncharacterized protein</fullName>
    </submittedName>
</protein>
<dbReference type="Proteomes" id="UP001269819">
    <property type="component" value="Unassembled WGS sequence"/>
</dbReference>
<reference evidence="1 2" key="1">
    <citation type="submission" date="2023-10" db="EMBL/GenBank/DDBJ databases">
        <title>Characteristics and mechanism of a salt-tolerant marine origin heterotrophic nitrifying- aerobic denitrifying bacteria Marinobacter xestospongiae HN1.</title>
        <authorList>
            <person name="Qi R."/>
        </authorList>
    </citation>
    <scope>NUCLEOTIDE SEQUENCE [LARGE SCALE GENOMIC DNA]</scope>
    <source>
        <strain evidence="1 2">HN1</strain>
    </source>
</reference>
<organism evidence="1 2">
    <name type="scientific">Marinobacter xestospongiae</name>
    <dbReference type="NCBI Taxonomy" id="994319"/>
    <lineage>
        <taxon>Bacteria</taxon>
        <taxon>Pseudomonadati</taxon>
        <taxon>Pseudomonadota</taxon>
        <taxon>Gammaproteobacteria</taxon>
        <taxon>Pseudomonadales</taxon>
        <taxon>Marinobacteraceae</taxon>
        <taxon>Marinobacter</taxon>
    </lineage>
</organism>
<dbReference type="EMBL" id="JAWIIJ010000018">
    <property type="protein sequence ID" value="MDV2080703.1"/>
    <property type="molecule type" value="Genomic_DNA"/>
</dbReference>
<evidence type="ECO:0000313" key="2">
    <source>
        <dbReference type="Proteomes" id="UP001269819"/>
    </source>
</evidence>